<organism evidence="10 11">
    <name type="scientific">Candidatus Clostridium radicumherbarum</name>
    <dbReference type="NCBI Taxonomy" id="3381662"/>
    <lineage>
        <taxon>Bacteria</taxon>
        <taxon>Bacillati</taxon>
        <taxon>Bacillota</taxon>
        <taxon>Clostridia</taxon>
        <taxon>Eubacteriales</taxon>
        <taxon>Clostridiaceae</taxon>
        <taxon>Clostridium</taxon>
    </lineage>
</organism>
<dbReference type="RefSeq" id="WP_406766110.1">
    <property type="nucleotide sequence ID" value="NZ_JBJHZY010000003.1"/>
</dbReference>
<evidence type="ECO:0000313" key="11">
    <source>
        <dbReference type="Proteomes" id="UP001623661"/>
    </source>
</evidence>
<evidence type="ECO:0000256" key="3">
    <source>
        <dbReference type="ARBA" id="ARBA00022741"/>
    </source>
</evidence>
<protein>
    <submittedName>
        <fullName evidence="10">ABC transporter ATP-binding protein</fullName>
    </submittedName>
</protein>
<keyword evidence="3" id="KW-0547">Nucleotide-binding</keyword>
<gene>
    <name evidence="10" type="ORF">ACJDUH_15475</name>
</gene>
<dbReference type="InterPro" id="IPR036640">
    <property type="entry name" value="ABC1_TM_sf"/>
</dbReference>
<feature type="domain" description="ABC transmembrane type-1" evidence="9">
    <location>
        <begin position="20"/>
        <end position="298"/>
    </location>
</feature>
<keyword evidence="5 7" id="KW-1133">Transmembrane helix</keyword>
<dbReference type="InterPro" id="IPR017871">
    <property type="entry name" value="ABC_transporter-like_CS"/>
</dbReference>
<dbReference type="CDD" id="cd18542">
    <property type="entry name" value="ABC_6TM_YknU_like"/>
    <property type="match status" value="1"/>
</dbReference>
<dbReference type="Gene3D" id="3.40.50.300">
    <property type="entry name" value="P-loop containing nucleotide triphosphate hydrolases"/>
    <property type="match status" value="1"/>
</dbReference>
<dbReference type="PROSITE" id="PS50893">
    <property type="entry name" value="ABC_TRANSPORTER_2"/>
    <property type="match status" value="1"/>
</dbReference>
<dbReference type="EMBL" id="JBJHZY010000003">
    <property type="protein sequence ID" value="MFL0269489.1"/>
    <property type="molecule type" value="Genomic_DNA"/>
</dbReference>
<evidence type="ECO:0000259" key="9">
    <source>
        <dbReference type="PROSITE" id="PS50929"/>
    </source>
</evidence>
<keyword evidence="2 7" id="KW-0812">Transmembrane</keyword>
<feature type="transmembrane region" description="Helical" evidence="7">
    <location>
        <begin position="51"/>
        <end position="72"/>
    </location>
</feature>
<accession>A0ABW8TV66</accession>
<dbReference type="InterPro" id="IPR003439">
    <property type="entry name" value="ABC_transporter-like_ATP-bd"/>
</dbReference>
<feature type="transmembrane region" description="Helical" evidence="7">
    <location>
        <begin position="245"/>
        <end position="263"/>
    </location>
</feature>
<evidence type="ECO:0000256" key="1">
    <source>
        <dbReference type="ARBA" id="ARBA00004651"/>
    </source>
</evidence>
<comment type="subcellular location">
    <subcellularLocation>
        <location evidence="1">Cell membrane</location>
        <topology evidence="1">Multi-pass membrane protein</topology>
    </subcellularLocation>
</comment>
<evidence type="ECO:0000256" key="5">
    <source>
        <dbReference type="ARBA" id="ARBA00022989"/>
    </source>
</evidence>
<dbReference type="PANTHER" id="PTHR43394:SF1">
    <property type="entry name" value="ATP-BINDING CASSETTE SUB-FAMILY B MEMBER 10, MITOCHONDRIAL"/>
    <property type="match status" value="1"/>
</dbReference>
<feature type="domain" description="ABC transporter" evidence="8">
    <location>
        <begin position="332"/>
        <end position="565"/>
    </location>
</feature>
<dbReference type="PROSITE" id="PS00211">
    <property type="entry name" value="ABC_TRANSPORTER_1"/>
    <property type="match status" value="1"/>
</dbReference>
<comment type="caution">
    <text evidence="10">The sequence shown here is derived from an EMBL/GenBank/DDBJ whole genome shotgun (WGS) entry which is preliminary data.</text>
</comment>
<feature type="transmembrane region" description="Helical" evidence="7">
    <location>
        <begin position="269"/>
        <end position="286"/>
    </location>
</feature>
<evidence type="ECO:0000256" key="2">
    <source>
        <dbReference type="ARBA" id="ARBA00022692"/>
    </source>
</evidence>
<dbReference type="PANTHER" id="PTHR43394">
    <property type="entry name" value="ATP-DEPENDENT PERMEASE MDL1, MITOCHONDRIAL"/>
    <property type="match status" value="1"/>
</dbReference>
<dbReference type="GO" id="GO:0005524">
    <property type="term" value="F:ATP binding"/>
    <property type="evidence" value="ECO:0007669"/>
    <property type="project" value="UniProtKB-KW"/>
</dbReference>
<dbReference type="SUPFAM" id="SSF90123">
    <property type="entry name" value="ABC transporter transmembrane region"/>
    <property type="match status" value="1"/>
</dbReference>
<dbReference type="InterPro" id="IPR027417">
    <property type="entry name" value="P-loop_NTPase"/>
</dbReference>
<keyword evidence="11" id="KW-1185">Reference proteome</keyword>
<sequence>MKPVLKYVWRYKWMVIIPSLAMTLAIALDMFNPYLQKEITDKVFIGGENNLLWIILLGFLSITISRAVLGYVKEYLFDVLSAKISIDIKKDLFDHIQTLPFSYFDNMNTGELMSRIGEDVDNVWRSVSFGIRLFIENAIYFIVASAILFFLNWKLTIVCLIGMPPIAYLALKFEKKIGESYGKLSDQGVILNTAAQENIAGVRLVKAFAREKHEILKFLKLNQENFNLGMEQNRIIADYFPPIEFLTNISIVLLVAVGGIFVMKESMSIGTLVAFSGYIWMLVWPMRMLGWLTNLIAQTNASAKKIAKIMDIKPNITDSDDSLRLPIIRGDIEFKNVSFKYKEDYVLKDVNLKIKAGSTVAIMGTTGSGKSSIVNLIGRYYDVSEGAIYVDNYDIREVNLNDLRSKMSVVQQDTFLFSASIEENIRFGSENATMEEIKEACRLACALDFIEELEDKFDTMIGERGIGLSGGQKQRLSIARALIRNSNILILDDATSALDMETEYRLLKNLNESHKAATTFIIAHRISAVKNADQILYVEDGHIVESGSHDELIAKKGKYYDIYCEQFKDFNEIHDEVEVV</sequence>
<evidence type="ECO:0000313" key="10">
    <source>
        <dbReference type="EMBL" id="MFL0269489.1"/>
    </source>
</evidence>
<dbReference type="InterPro" id="IPR003593">
    <property type="entry name" value="AAA+_ATPase"/>
</dbReference>
<reference evidence="10 11" key="1">
    <citation type="submission" date="2024-11" db="EMBL/GenBank/DDBJ databases">
        <authorList>
            <person name="Heng Y.C."/>
            <person name="Lim A.C.H."/>
            <person name="Lee J.K.Y."/>
            <person name="Kittelmann S."/>
        </authorList>
    </citation>
    <scope>NUCLEOTIDE SEQUENCE [LARGE SCALE GENOMIC DNA]</scope>
    <source>
        <strain evidence="10 11">WILCCON 0202</strain>
    </source>
</reference>
<dbReference type="SMART" id="SM00382">
    <property type="entry name" value="AAA"/>
    <property type="match status" value="1"/>
</dbReference>
<dbReference type="Gene3D" id="1.20.1560.10">
    <property type="entry name" value="ABC transporter type 1, transmembrane domain"/>
    <property type="match status" value="1"/>
</dbReference>
<dbReference type="SUPFAM" id="SSF52540">
    <property type="entry name" value="P-loop containing nucleoside triphosphate hydrolases"/>
    <property type="match status" value="1"/>
</dbReference>
<evidence type="ECO:0000256" key="7">
    <source>
        <dbReference type="SAM" id="Phobius"/>
    </source>
</evidence>
<keyword evidence="6 7" id="KW-0472">Membrane</keyword>
<evidence type="ECO:0000259" key="8">
    <source>
        <dbReference type="PROSITE" id="PS50893"/>
    </source>
</evidence>
<feature type="transmembrane region" description="Helical" evidence="7">
    <location>
        <begin position="12"/>
        <end position="31"/>
    </location>
</feature>
<dbReference type="InterPro" id="IPR039421">
    <property type="entry name" value="Type_1_exporter"/>
</dbReference>
<dbReference type="Pfam" id="PF00005">
    <property type="entry name" value="ABC_tran"/>
    <property type="match status" value="1"/>
</dbReference>
<dbReference type="PROSITE" id="PS50929">
    <property type="entry name" value="ABC_TM1F"/>
    <property type="match status" value="1"/>
</dbReference>
<feature type="transmembrane region" description="Helical" evidence="7">
    <location>
        <begin position="138"/>
        <end position="171"/>
    </location>
</feature>
<evidence type="ECO:0000256" key="4">
    <source>
        <dbReference type="ARBA" id="ARBA00022840"/>
    </source>
</evidence>
<dbReference type="Pfam" id="PF00664">
    <property type="entry name" value="ABC_membrane"/>
    <property type="match status" value="1"/>
</dbReference>
<evidence type="ECO:0000256" key="6">
    <source>
        <dbReference type="ARBA" id="ARBA00023136"/>
    </source>
</evidence>
<dbReference type="InterPro" id="IPR011527">
    <property type="entry name" value="ABC1_TM_dom"/>
</dbReference>
<dbReference type="Proteomes" id="UP001623661">
    <property type="component" value="Unassembled WGS sequence"/>
</dbReference>
<proteinExistence type="predicted"/>
<name>A0ABW8TV66_9CLOT</name>
<keyword evidence="4 10" id="KW-0067">ATP-binding</keyword>